<evidence type="ECO:0000313" key="2">
    <source>
        <dbReference type="Proteomes" id="UP000434907"/>
    </source>
</evidence>
<keyword evidence="2" id="KW-1185">Reference proteome</keyword>
<protein>
    <submittedName>
        <fullName evidence="1">Uncharacterized protein</fullName>
    </submittedName>
</protein>
<sequence length="38" mass="4480">MTRQTMPLVRQLPVRAAEESNSSTLRQWGLNNIRAHMW</sequence>
<reference evidence="1 2" key="1">
    <citation type="submission" date="2018-12" db="EMBL/GenBank/DDBJ databases">
        <authorList>
            <person name="Shneider M.M."/>
            <person name="Kabilov M.R."/>
            <person name="Miroshnikov K.A."/>
        </authorList>
    </citation>
    <scope>NUCLEOTIDE SEQUENCE [LARGE SCALE GENOMIC DNA]</scope>
</reference>
<name>A0A678ZZH2_9CAUD</name>
<proteinExistence type="predicted"/>
<gene>
    <name evidence="1" type="ORF">Arno18_71</name>
</gene>
<organism evidence="1 2">
    <name type="scientific">Pectobacterium phage Arno18</name>
    <dbReference type="NCBI Taxonomy" id="2500578"/>
    <lineage>
        <taxon>Viruses</taxon>
        <taxon>Duplodnaviria</taxon>
        <taxon>Heunggongvirae</taxon>
        <taxon>Uroviricota</taxon>
        <taxon>Caudoviricetes</taxon>
        <taxon>Andersonviridae</taxon>
        <taxon>Andersonviridae incertae sedis</taxon>
        <taxon>Arnovirus</taxon>
        <taxon>Arnovirus arno18</taxon>
    </lineage>
</organism>
<accession>A0A678ZZH2</accession>
<dbReference type="EMBL" id="MK290738">
    <property type="protein sequence ID" value="AZV02257.1"/>
    <property type="molecule type" value="Genomic_DNA"/>
</dbReference>
<evidence type="ECO:0000313" key="1">
    <source>
        <dbReference type="EMBL" id="AZV02257.1"/>
    </source>
</evidence>
<dbReference type="Proteomes" id="UP000434907">
    <property type="component" value="Segment"/>
</dbReference>